<proteinExistence type="predicted"/>
<dbReference type="AlphaFoldDB" id="A0A7Y0S323"/>
<dbReference type="Proteomes" id="UP000555836">
    <property type="component" value="Unassembled WGS sequence"/>
</dbReference>
<evidence type="ECO:0000256" key="1">
    <source>
        <dbReference type="SAM" id="MobiDB-lite"/>
    </source>
</evidence>
<dbReference type="Proteomes" id="UP000037697">
    <property type="component" value="Unassembled WGS sequence"/>
</dbReference>
<gene>
    <name evidence="2" type="ORF">ACX05_12530</name>
    <name evidence="3" type="ORF">HKB21_07535</name>
</gene>
<evidence type="ECO:0000313" key="2">
    <source>
        <dbReference type="EMBL" id="KOY33013.1"/>
    </source>
</evidence>
<sequence>MITQKVRPDNGSREGKWVALTIAGILACASVLMPLHQVDSPHSEVLSHQIRITDLHQEELGLIAELKLAHEELRDLHAEFGTWPDTEEMASLWIAPFVQDQNWKRKGSHQWQSIGDGIYLGIRQSEQGAASMILDSRQNHADIWLIDAHGFAPTPTLSEESHRHQQGWQQLILSSPSSAHPSHT</sequence>
<feature type="compositionally biased region" description="Polar residues" evidence="1">
    <location>
        <begin position="166"/>
        <end position="184"/>
    </location>
</feature>
<dbReference type="Pfam" id="PF19659">
    <property type="entry name" value="DUF6162"/>
    <property type="match status" value="1"/>
</dbReference>
<protein>
    <submittedName>
        <fullName evidence="3">Uncharacterized protein</fullName>
    </submittedName>
</protein>
<evidence type="ECO:0000313" key="3">
    <source>
        <dbReference type="EMBL" id="NMU25470.1"/>
    </source>
</evidence>
<name>A0A7Y0S323_VIBPH</name>
<dbReference type="RefSeq" id="WP_021450334.1">
    <property type="nucleotide sequence ID" value="NZ_CP011885.1"/>
</dbReference>
<dbReference type="EMBL" id="LIRS01000067">
    <property type="protein sequence ID" value="KOY33013.1"/>
    <property type="molecule type" value="Genomic_DNA"/>
</dbReference>
<reference evidence="2 4" key="1">
    <citation type="submission" date="2015-07" db="EMBL/GenBank/DDBJ databases">
        <title>Foodborne Vibrio parahaemolyticus Isolates.</title>
        <authorList>
            <person name="Ronholm J."/>
            <person name="Petronella N."/>
            <person name="Kenwell R."/>
            <person name="Banerjee S."/>
        </authorList>
    </citation>
    <scope>NUCLEOTIDE SEQUENCE [LARGE SCALE GENOMIC DNA]</scope>
    <source>
        <strain evidence="2 4">HS-06-05</strain>
    </source>
</reference>
<reference evidence="3 5" key="2">
    <citation type="submission" date="2020-04" db="EMBL/GenBank/DDBJ databases">
        <title>Whole-genome sequencing of Vibrio spp. from China reveals different genetic environments of blaCTX-M-14 among diverse lineages.</title>
        <authorList>
            <person name="Zheng Z."/>
            <person name="Ye L."/>
            <person name="Chen S."/>
        </authorList>
    </citation>
    <scope>NUCLEOTIDE SEQUENCE [LARGE SCALE GENOMIC DNA]</scope>
    <source>
        <strain evidence="3 5">Vb0574</strain>
    </source>
</reference>
<accession>A0A7Y0S323</accession>
<organism evidence="3 5">
    <name type="scientific">Vibrio parahaemolyticus</name>
    <dbReference type="NCBI Taxonomy" id="670"/>
    <lineage>
        <taxon>Bacteria</taxon>
        <taxon>Pseudomonadati</taxon>
        <taxon>Pseudomonadota</taxon>
        <taxon>Gammaproteobacteria</taxon>
        <taxon>Vibrionales</taxon>
        <taxon>Vibrionaceae</taxon>
        <taxon>Vibrio</taxon>
    </lineage>
</organism>
<comment type="caution">
    <text evidence="3">The sequence shown here is derived from an EMBL/GenBank/DDBJ whole genome shotgun (WGS) entry which is preliminary data.</text>
</comment>
<dbReference type="PROSITE" id="PS51257">
    <property type="entry name" value="PROKAR_LIPOPROTEIN"/>
    <property type="match status" value="1"/>
</dbReference>
<evidence type="ECO:0000313" key="5">
    <source>
        <dbReference type="Proteomes" id="UP000555836"/>
    </source>
</evidence>
<evidence type="ECO:0000313" key="4">
    <source>
        <dbReference type="Proteomes" id="UP000037697"/>
    </source>
</evidence>
<dbReference type="InterPro" id="IPR046160">
    <property type="entry name" value="DUF6162"/>
</dbReference>
<feature type="region of interest" description="Disordered" evidence="1">
    <location>
        <begin position="155"/>
        <end position="184"/>
    </location>
</feature>
<dbReference type="EMBL" id="JABCLD010001111">
    <property type="protein sequence ID" value="NMU25470.1"/>
    <property type="molecule type" value="Genomic_DNA"/>
</dbReference>